<name>A0A2W4Q8Q7_9GAMM</name>
<dbReference type="GO" id="GO:0060003">
    <property type="term" value="P:copper ion export"/>
    <property type="evidence" value="ECO:0007669"/>
    <property type="project" value="TreeGrafter"/>
</dbReference>
<dbReference type="GO" id="GO:0016020">
    <property type="term" value="C:membrane"/>
    <property type="evidence" value="ECO:0007669"/>
    <property type="project" value="InterPro"/>
</dbReference>
<dbReference type="InterPro" id="IPR058649">
    <property type="entry name" value="CzcB_C"/>
</dbReference>
<dbReference type="GO" id="GO:0046914">
    <property type="term" value="F:transition metal ion binding"/>
    <property type="evidence" value="ECO:0007669"/>
    <property type="project" value="TreeGrafter"/>
</dbReference>
<dbReference type="NCBIfam" id="TIGR01730">
    <property type="entry name" value="RND_mfp"/>
    <property type="match status" value="1"/>
</dbReference>
<accession>A0A2W4Q8Q7</accession>
<dbReference type="PANTHER" id="PTHR30097">
    <property type="entry name" value="CATION EFFLUX SYSTEM PROTEIN CUSB"/>
    <property type="match status" value="1"/>
</dbReference>
<comment type="caution">
    <text evidence="10">The sequence shown here is derived from an EMBL/GenBank/DDBJ whole genome shotgun (WGS) entry which is preliminary data.</text>
</comment>
<keyword evidence="6" id="KW-0812">Transmembrane</keyword>
<dbReference type="GO" id="GO:0015679">
    <property type="term" value="P:plasma membrane copper ion transport"/>
    <property type="evidence" value="ECO:0007669"/>
    <property type="project" value="TreeGrafter"/>
</dbReference>
<feature type="domain" description="CusB-like beta-barrel" evidence="8">
    <location>
        <begin position="298"/>
        <end position="374"/>
    </location>
</feature>
<dbReference type="PANTHER" id="PTHR30097:SF15">
    <property type="entry name" value="CATION EFFLUX SYSTEM PROTEIN CUSB"/>
    <property type="match status" value="1"/>
</dbReference>
<evidence type="ECO:0000256" key="3">
    <source>
        <dbReference type="ARBA" id="ARBA00022729"/>
    </source>
</evidence>
<keyword evidence="4" id="KW-0406">Ion transport</keyword>
<feature type="transmembrane region" description="Helical" evidence="6">
    <location>
        <begin position="7"/>
        <end position="24"/>
    </location>
</feature>
<evidence type="ECO:0000256" key="6">
    <source>
        <dbReference type="SAM" id="Phobius"/>
    </source>
</evidence>
<evidence type="ECO:0000259" key="9">
    <source>
        <dbReference type="Pfam" id="PF25975"/>
    </source>
</evidence>
<reference evidence="10 11" key="1">
    <citation type="journal article" date="2018" name="Aquat. Microb. Ecol.">
        <title>Gammaproteobacterial methanotrophs dominate.</title>
        <authorList>
            <person name="Rissanen A.J."/>
            <person name="Saarenheimo J."/>
            <person name="Tiirola M."/>
            <person name="Peura S."/>
            <person name="Aalto S.L."/>
            <person name="Karvinen A."/>
            <person name="Nykanen H."/>
        </authorList>
    </citation>
    <scope>NUCLEOTIDE SEQUENCE [LARGE SCALE GENOMIC DNA]</scope>
    <source>
        <strain evidence="10">AMbin10</strain>
    </source>
</reference>
<dbReference type="Pfam" id="PF25954">
    <property type="entry name" value="Beta-barrel_RND_2"/>
    <property type="match status" value="1"/>
</dbReference>
<keyword evidence="6" id="KW-0472">Membrane</keyword>
<dbReference type="GO" id="GO:0030288">
    <property type="term" value="C:outer membrane-bounded periplasmic space"/>
    <property type="evidence" value="ECO:0007669"/>
    <property type="project" value="TreeGrafter"/>
</dbReference>
<evidence type="ECO:0000256" key="5">
    <source>
        <dbReference type="SAM" id="MobiDB-lite"/>
    </source>
</evidence>
<dbReference type="InterPro" id="IPR058792">
    <property type="entry name" value="Beta-barrel_RND_2"/>
</dbReference>
<evidence type="ECO:0000259" key="8">
    <source>
        <dbReference type="Pfam" id="PF25954"/>
    </source>
</evidence>
<dbReference type="FunFam" id="2.40.420.20:FF:000003">
    <property type="entry name" value="Cation efflux system protein cusB"/>
    <property type="match status" value="1"/>
</dbReference>
<dbReference type="Gene3D" id="2.40.420.20">
    <property type="match status" value="1"/>
</dbReference>
<dbReference type="Proteomes" id="UP000249396">
    <property type="component" value="Unassembled WGS sequence"/>
</dbReference>
<dbReference type="InterPro" id="IPR051909">
    <property type="entry name" value="MFP_Cation_Efflux"/>
</dbReference>
<evidence type="ECO:0000256" key="4">
    <source>
        <dbReference type="ARBA" id="ARBA00023065"/>
    </source>
</evidence>
<dbReference type="SUPFAM" id="SSF111369">
    <property type="entry name" value="HlyD-like secretion proteins"/>
    <property type="match status" value="1"/>
</dbReference>
<feature type="domain" description="CusB-like barrel-sandwich hybrid" evidence="7">
    <location>
        <begin position="164"/>
        <end position="294"/>
    </location>
</feature>
<feature type="region of interest" description="Disordered" evidence="5">
    <location>
        <begin position="453"/>
        <end position="483"/>
    </location>
</feature>
<dbReference type="Pfam" id="PF25975">
    <property type="entry name" value="CzcB_C"/>
    <property type="match status" value="1"/>
</dbReference>
<dbReference type="GO" id="GO:0022857">
    <property type="term" value="F:transmembrane transporter activity"/>
    <property type="evidence" value="ECO:0007669"/>
    <property type="project" value="InterPro"/>
</dbReference>
<evidence type="ECO:0000313" key="11">
    <source>
        <dbReference type="Proteomes" id="UP000249396"/>
    </source>
</evidence>
<keyword evidence="3" id="KW-0732">Signal</keyword>
<organism evidence="10 11">
    <name type="scientific">Candidatus Methylumidiphilus alinenensis</name>
    <dbReference type="NCBI Taxonomy" id="2202197"/>
    <lineage>
        <taxon>Bacteria</taxon>
        <taxon>Pseudomonadati</taxon>
        <taxon>Pseudomonadota</taxon>
        <taxon>Gammaproteobacteria</taxon>
        <taxon>Methylococcales</taxon>
        <taxon>Candidatus Methylumidiphilus</taxon>
    </lineage>
</organism>
<dbReference type="FunFam" id="2.40.30.170:FF:000010">
    <property type="entry name" value="Efflux RND transporter periplasmic adaptor subunit"/>
    <property type="match status" value="1"/>
</dbReference>
<protein>
    <submittedName>
        <fullName evidence="10">Efflux transporter periplasmic adaptor subunit</fullName>
    </submittedName>
</protein>
<comment type="similarity">
    <text evidence="1">Belongs to the membrane fusion protein (MFP) (TC 8.A.1) family.</text>
</comment>
<keyword evidence="2" id="KW-0813">Transport</keyword>
<dbReference type="Pfam" id="PF25919">
    <property type="entry name" value="BSH_CusB"/>
    <property type="match status" value="1"/>
</dbReference>
<proteinExistence type="inferred from homology"/>
<evidence type="ECO:0000256" key="1">
    <source>
        <dbReference type="ARBA" id="ARBA00009477"/>
    </source>
</evidence>
<feature type="compositionally biased region" description="Polar residues" evidence="5">
    <location>
        <begin position="457"/>
        <end position="466"/>
    </location>
</feature>
<evidence type="ECO:0000256" key="2">
    <source>
        <dbReference type="ARBA" id="ARBA00022448"/>
    </source>
</evidence>
<feature type="domain" description="CzcB-like C-terminal circularly permuted SH3-like" evidence="9">
    <location>
        <begin position="383"/>
        <end position="442"/>
    </location>
</feature>
<dbReference type="Gene3D" id="2.40.30.170">
    <property type="match status" value="1"/>
</dbReference>
<gene>
    <name evidence="10" type="ORF">DM484_30885</name>
</gene>
<dbReference type="Gene3D" id="2.40.50.100">
    <property type="match status" value="1"/>
</dbReference>
<evidence type="ECO:0000313" key="10">
    <source>
        <dbReference type="EMBL" id="PZN68741.1"/>
    </source>
</evidence>
<sequence length="483" mass="53135">MTRQTTFLLVLVLGFGIGIGLWLSPKPIQQAGIQNQNGERKPLYFRHPMNPKVTSPTPAKDEMGMDYVPVYAEDQSPASPVNKGRILYYRHPMGAADTSTVPKKDEMGMDYLPVYESEVSNQRQVSISPEKIQKLGVKTETAGLRKLANTIRALGSIQVDERRVHVVTAKFEGWVQRLYVNVTGQTVRRGQPLLEIYSPELITAQQEYLIAREGEQLLSASSSQAKATAKQLSQNALQRLRFWDIAPAQLQYLQNEGGALDTLPLLSPVDGVVLEKPVVEGMRFMPGEMLFRIADLGQVWLVVDIYEQDLDWIKSGQTVSVRINAYPNRAFNGHISFIYPTMASETRTAKVRIELPNTLGLLKPGIYGSVAITSGDGQAERLTVSDSAALDSGTRQIVLVRLDEGHFEPRVVKLGRKTDGYVEVLEGVANGESVVTSANFLIDAESNLKGALDALESPTTQGNKSSGEALREGKPPQHQHGGQ</sequence>
<dbReference type="InterPro" id="IPR006143">
    <property type="entry name" value="RND_pump_MFP"/>
</dbReference>
<evidence type="ECO:0000259" key="7">
    <source>
        <dbReference type="Pfam" id="PF25919"/>
    </source>
</evidence>
<dbReference type="AlphaFoldDB" id="A0A2W4Q8Q7"/>
<keyword evidence="6" id="KW-1133">Transmembrane helix</keyword>
<dbReference type="EMBL" id="QJPH01000596">
    <property type="protein sequence ID" value="PZN68741.1"/>
    <property type="molecule type" value="Genomic_DNA"/>
</dbReference>
<dbReference type="InterPro" id="IPR058790">
    <property type="entry name" value="BSH_CusB"/>
</dbReference>